<dbReference type="InterPro" id="IPR007342">
    <property type="entry name" value="PsuG"/>
</dbReference>
<feature type="binding site" evidence="6">
    <location>
        <position position="113"/>
    </location>
    <ligand>
        <name>substrate</name>
    </ligand>
</feature>
<keyword evidence="5 6" id="KW-0326">Glycosidase</keyword>
<evidence type="ECO:0000256" key="4">
    <source>
        <dbReference type="ARBA" id="ARBA00023239"/>
    </source>
</evidence>
<comment type="caution">
    <text evidence="7">The sequence shown here is derived from an EMBL/GenBank/DDBJ whole genome shotgun (WGS) entry which is preliminary data.</text>
</comment>
<evidence type="ECO:0000256" key="2">
    <source>
        <dbReference type="ARBA" id="ARBA00022801"/>
    </source>
</evidence>
<dbReference type="SUPFAM" id="SSF110581">
    <property type="entry name" value="Indigoidine synthase A-like"/>
    <property type="match status" value="1"/>
</dbReference>
<dbReference type="GO" id="GO:0016798">
    <property type="term" value="F:hydrolase activity, acting on glycosyl bonds"/>
    <property type="evidence" value="ECO:0007669"/>
    <property type="project" value="UniProtKB-KW"/>
</dbReference>
<comment type="subunit">
    <text evidence="6">Homotrimer.</text>
</comment>
<dbReference type="InterPro" id="IPR022830">
    <property type="entry name" value="Indigdn_synthA-like"/>
</dbReference>
<evidence type="ECO:0000256" key="3">
    <source>
        <dbReference type="ARBA" id="ARBA00023211"/>
    </source>
</evidence>
<sequence length="333" mass="33947">MTGLLPPAAPAVQVSEEVARALADGRPVVALESTIFTHGLPRPRNLAVALEAERQLRAAGVVPATIGVHAGVPTVGLSTGQITELSAADGLDKVSLRDLPVVAALGRHGGTTVAATAFLAHRAGIRVFSTGGLGGVHFGASESFDESADLTALAATPVTVVSAGVKSILDIRATLERFETYNIPVIGYRTRRYPGFYVTDSGHEINFSVESPEQAAGVIEARDRLGLPQAVLIANPVDPAKQLPPEELDGILARAWAEAERQGVTGNAATPFLLDFIQRDTGGRSLDVNVEVYRGNVRLGGEIATALAGGASGASGAAAAGAAASAGAVETGA</sequence>
<comment type="similarity">
    <text evidence="6">Belongs to the pseudouridine-5'-phosphate glycosidase family.</text>
</comment>
<feature type="binding site" evidence="6">
    <location>
        <position position="145"/>
    </location>
    <ligand>
        <name>Mn(2+)</name>
        <dbReference type="ChEBI" id="CHEBI:29035"/>
    </ligand>
</feature>
<evidence type="ECO:0000256" key="1">
    <source>
        <dbReference type="ARBA" id="ARBA00022723"/>
    </source>
</evidence>
<proteinExistence type="inferred from homology"/>
<dbReference type="GO" id="GO:0046872">
    <property type="term" value="F:metal ion binding"/>
    <property type="evidence" value="ECO:0007669"/>
    <property type="project" value="UniProtKB-KW"/>
</dbReference>
<keyword evidence="2 6" id="KW-0378">Hydrolase</keyword>
<feature type="active site" description="Proton donor" evidence="6">
    <location>
        <position position="32"/>
    </location>
</feature>
<dbReference type="Gene3D" id="3.40.1790.10">
    <property type="entry name" value="Indigoidine synthase domain"/>
    <property type="match status" value="1"/>
</dbReference>
<dbReference type="EMBL" id="QVIG01000002">
    <property type="protein sequence ID" value="RGD56030.1"/>
    <property type="molecule type" value="Genomic_DNA"/>
</dbReference>
<dbReference type="GO" id="GO:0004730">
    <property type="term" value="F:pseudouridylate synthase activity"/>
    <property type="evidence" value="ECO:0007669"/>
    <property type="project" value="UniProtKB-UniRule"/>
</dbReference>
<dbReference type="PANTHER" id="PTHR42909:SF1">
    <property type="entry name" value="CARBOHYDRATE KINASE PFKB DOMAIN-CONTAINING PROTEIN"/>
    <property type="match status" value="1"/>
</dbReference>
<feature type="active site" description="Nucleophile" evidence="6">
    <location>
        <position position="166"/>
    </location>
</feature>
<dbReference type="GO" id="GO:0005737">
    <property type="term" value="C:cytoplasm"/>
    <property type="evidence" value="ECO:0007669"/>
    <property type="project" value="TreeGrafter"/>
</dbReference>
<dbReference type="AlphaFoldDB" id="A0A372ZKN9"/>
<name>A0A372ZKN9_9ACTN</name>
<dbReference type="EC" id="4.2.1.70" evidence="6"/>
<dbReference type="HAMAP" id="MF_01876">
    <property type="entry name" value="PsiMP_glycosidase"/>
    <property type="match status" value="1"/>
</dbReference>
<feature type="binding site" evidence="6">
    <location>
        <position position="93"/>
    </location>
    <ligand>
        <name>substrate</name>
    </ligand>
</feature>
<dbReference type="Pfam" id="PF04227">
    <property type="entry name" value="Indigoidine_A"/>
    <property type="match status" value="1"/>
</dbReference>
<dbReference type="Proteomes" id="UP000263377">
    <property type="component" value="Unassembled WGS sequence"/>
</dbReference>
<evidence type="ECO:0000256" key="5">
    <source>
        <dbReference type="ARBA" id="ARBA00023295"/>
    </source>
</evidence>
<comment type="function">
    <text evidence="6">Catalyzes the reversible cleavage of pseudouridine 5'-phosphate (PsiMP) to ribose 5-phosphate and uracil. Functions biologically in the cleavage direction, as part of a pseudouridine degradation pathway.</text>
</comment>
<keyword evidence="8" id="KW-1185">Reference proteome</keyword>
<organism evidence="7 8">
    <name type="scientific">Kitasatospora xanthocidica</name>
    <dbReference type="NCBI Taxonomy" id="83382"/>
    <lineage>
        <taxon>Bacteria</taxon>
        <taxon>Bacillati</taxon>
        <taxon>Actinomycetota</taxon>
        <taxon>Actinomycetes</taxon>
        <taxon>Kitasatosporales</taxon>
        <taxon>Streptomycetaceae</taxon>
        <taxon>Kitasatospora</taxon>
    </lineage>
</organism>
<reference evidence="7 8" key="1">
    <citation type="submission" date="2018-08" db="EMBL/GenBank/DDBJ databases">
        <title>Diversity &amp; Physiological Properties of Lignin-Decomposing Actinobacteria from Soil.</title>
        <authorList>
            <person name="Roh S.G."/>
            <person name="Kim S.B."/>
        </authorList>
    </citation>
    <scope>NUCLEOTIDE SEQUENCE [LARGE SCALE GENOMIC DNA]</scope>
    <source>
        <strain evidence="7 8">MMS17-GH009</strain>
    </source>
</reference>
<dbReference type="PANTHER" id="PTHR42909">
    <property type="entry name" value="ZGC:136858"/>
    <property type="match status" value="1"/>
</dbReference>
<evidence type="ECO:0000313" key="8">
    <source>
        <dbReference type="Proteomes" id="UP000263377"/>
    </source>
</evidence>
<comment type="catalytic activity">
    <reaction evidence="6">
        <text>D-ribose 5-phosphate + uracil = psi-UMP + H2O</text>
        <dbReference type="Rhea" id="RHEA:18337"/>
        <dbReference type="ChEBI" id="CHEBI:15377"/>
        <dbReference type="ChEBI" id="CHEBI:17568"/>
        <dbReference type="ChEBI" id="CHEBI:58380"/>
        <dbReference type="ChEBI" id="CHEBI:78346"/>
        <dbReference type="EC" id="4.2.1.70"/>
    </reaction>
</comment>
<gene>
    <name evidence="6" type="primary">psuG</name>
    <name evidence="7" type="ORF">DR950_37565</name>
</gene>
<dbReference type="RefSeq" id="WP_063780274.1">
    <property type="nucleotide sequence ID" value="NZ_QVIG01000002.1"/>
</dbReference>
<dbReference type="GO" id="GO:0046113">
    <property type="term" value="P:nucleobase catabolic process"/>
    <property type="evidence" value="ECO:0007669"/>
    <property type="project" value="UniProtKB-UniRule"/>
</dbReference>
<accession>A0A372ZKN9</accession>
<evidence type="ECO:0000256" key="6">
    <source>
        <dbReference type="HAMAP-Rule" id="MF_01876"/>
    </source>
</evidence>
<keyword evidence="4 6" id="KW-0456">Lyase</keyword>
<protein>
    <recommendedName>
        <fullName evidence="6">Pseudouridine-5'-phosphate glycosidase</fullName>
        <shortName evidence="6">PsiMP glycosidase</shortName>
        <ecNumber evidence="6">4.2.1.70</ecNumber>
    </recommendedName>
</protein>
<keyword evidence="1 6" id="KW-0479">Metal-binding</keyword>
<feature type="binding site" evidence="6">
    <location>
        <begin position="147"/>
        <end position="149"/>
    </location>
    <ligand>
        <name>substrate</name>
    </ligand>
</feature>
<comment type="cofactor">
    <cofactor evidence="6">
        <name>Mn(2+)</name>
        <dbReference type="ChEBI" id="CHEBI:29035"/>
    </cofactor>
    <text evidence="6">Binds 1 Mn(2+) ion per subunit.</text>
</comment>
<keyword evidence="3 6" id="KW-0464">Manganese</keyword>
<evidence type="ECO:0000313" key="7">
    <source>
        <dbReference type="EMBL" id="RGD56030.1"/>
    </source>
</evidence>